<feature type="region of interest" description="Disordered" evidence="1">
    <location>
        <begin position="197"/>
        <end position="240"/>
    </location>
</feature>
<dbReference type="Gramene" id="Bo3g039250.1">
    <property type="protein sequence ID" value="Bo3g039250.1"/>
    <property type="gene ID" value="Bo3g039250"/>
</dbReference>
<protein>
    <recommendedName>
        <fullName evidence="4">Retrotransposon gag domain-containing protein</fullName>
    </recommendedName>
</protein>
<name>A0A0D3B701_BRAOL</name>
<sequence length="263" mass="30319">MVRKTRSQQFVDDEDIPATQHSVNELQAQVTALVAAEEEDDDDNPFAPLRRTNQNRNNNNDSDSDSDVIKKSWKSSFKLEILEFKGSTIPEELLGWFVTVEKILEFKEIPLDRCDPFIEIRFRDRAAACLWQGSRTVDEYATEFFKMINCVEVRDSEQQLVMRFIGGLRQQIQLTLNLFQPQSFSEAHQQAITVENQSRMGSHPWGSTRQSPRLTPPPTSRRHQLSQQMQHNRRDREGSGVSRVVNLAIASQHVQHVHVEDCS</sequence>
<evidence type="ECO:0000313" key="2">
    <source>
        <dbReference type="EnsemblPlants" id="Bo3g039250.1"/>
    </source>
</evidence>
<evidence type="ECO:0008006" key="4">
    <source>
        <dbReference type="Google" id="ProtNLM"/>
    </source>
</evidence>
<dbReference type="Proteomes" id="UP000032141">
    <property type="component" value="Chromosome C3"/>
</dbReference>
<proteinExistence type="predicted"/>
<dbReference type="EnsemblPlants" id="Bo3g039250.1">
    <property type="protein sequence ID" value="Bo3g039250.1"/>
    <property type="gene ID" value="Bo3g039250"/>
</dbReference>
<evidence type="ECO:0000313" key="3">
    <source>
        <dbReference type="Proteomes" id="UP000032141"/>
    </source>
</evidence>
<keyword evidence="3" id="KW-1185">Reference proteome</keyword>
<feature type="region of interest" description="Disordered" evidence="1">
    <location>
        <begin position="1"/>
        <end position="68"/>
    </location>
</feature>
<dbReference type="HOGENOM" id="CLU_1024323_0_0_1"/>
<accession>A0A0D3B701</accession>
<feature type="compositionally biased region" description="Polar residues" evidence="1">
    <location>
        <begin position="19"/>
        <end position="30"/>
    </location>
</feature>
<evidence type="ECO:0000256" key="1">
    <source>
        <dbReference type="SAM" id="MobiDB-lite"/>
    </source>
</evidence>
<dbReference type="AlphaFoldDB" id="A0A0D3B701"/>
<reference evidence="2" key="2">
    <citation type="submission" date="2015-03" db="UniProtKB">
        <authorList>
            <consortium name="EnsemblPlants"/>
        </authorList>
    </citation>
    <scope>IDENTIFICATION</scope>
</reference>
<organism evidence="2 3">
    <name type="scientific">Brassica oleracea var. oleracea</name>
    <dbReference type="NCBI Taxonomy" id="109376"/>
    <lineage>
        <taxon>Eukaryota</taxon>
        <taxon>Viridiplantae</taxon>
        <taxon>Streptophyta</taxon>
        <taxon>Embryophyta</taxon>
        <taxon>Tracheophyta</taxon>
        <taxon>Spermatophyta</taxon>
        <taxon>Magnoliopsida</taxon>
        <taxon>eudicotyledons</taxon>
        <taxon>Gunneridae</taxon>
        <taxon>Pentapetalae</taxon>
        <taxon>rosids</taxon>
        <taxon>malvids</taxon>
        <taxon>Brassicales</taxon>
        <taxon>Brassicaceae</taxon>
        <taxon>Brassiceae</taxon>
        <taxon>Brassica</taxon>
    </lineage>
</organism>
<reference evidence="2 3" key="1">
    <citation type="journal article" date="2014" name="Genome Biol.">
        <title>Transcriptome and methylome profiling reveals relics of genome dominance in the mesopolyploid Brassica oleracea.</title>
        <authorList>
            <person name="Parkin I.A."/>
            <person name="Koh C."/>
            <person name="Tang H."/>
            <person name="Robinson S.J."/>
            <person name="Kagale S."/>
            <person name="Clarke W.E."/>
            <person name="Town C.D."/>
            <person name="Nixon J."/>
            <person name="Krishnakumar V."/>
            <person name="Bidwell S.L."/>
            <person name="Denoeud F."/>
            <person name="Belcram H."/>
            <person name="Links M.G."/>
            <person name="Just J."/>
            <person name="Clarke C."/>
            <person name="Bender T."/>
            <person name="Huebert T."/>
            <person name="Mason A.S."/>
            <person name="Pires J.C."/>
            <person name="Barker G."/>
            <person name="Moore J."/>
            <person name="Walley P.G."/>
            <person name="Manoli S."/>
            <person name="Batley J."/>
            <person name="Edwards D."/>
            <person name="Nelson M.N."/>
            <person name="Wang X."/>
            <person name="Paterson A.H."/>
            <person name="King G."/>
            <person name="Bancroft I."/>
            <person name="Chalhoub B."/>
            <person name="Sharpe A.G."/>
        </authorList>
    </citation>
    <scope>NUCLEOTIDE SEQUENCE</scope>
    <source>
        <strain evidence="2 3">cv. TO1000</strain>
    </source>
</reference>